<keyword evidence="1" id="KW-0472">Membrane</keyword>
<feature type="non-terminal residue" evidence="2">
    <location>
        <position position="1"/>
    </location>
</feature>
<reference evidence="2" key="1">
    <citation type="journal article" date="2014" name="Front. Microbiol.">
        <title>High frequency of phylogenetically diverse reductive dehalogenase-homologous genes in deep subseafloor sedimentary metagenomes.</title>
        <authorList>
            <person name="Kawai M."/>
            <person name="Futagami T."/>
            <person name="Toyoda A."/>
            <person name="Takaki Y."/>
            <person name="Nishi S."/>
            <person name="Hori S."/>
            <person name="Arai W."/>
            <person name="Tsubouchi T."/>
            <person name="Morono Y."/>
            <person name="Uchiyama I."/>
            <person name="Ito T."/>
            <person name="Fujiyama A."/>
            <person name="Inagaki F."/>
            <person name="Takami H."/>
        </authorList>
    </citation>
    <scope>NUCLEOTIDE SEQUENCE</scope>
    <source>
        <strain evidence="2">Expedition CK06-06</strain>
    </source>
</reference>
<sequence length="140" mass="16542">QLLLIILLAFITLKFPYDLIKNHRLFFCMISFTVAMIFNIIIFPFTDSQEYFIKYIPTIIANVLLFLTWHYTLSIKKKEKIAYVILFLIYLILSICFKLDLLIGQFNIYTFIPILIIIAGFSCNFIAETSMRKKGLMKYI</sequence>
<comment type="caution">
    <text evidence="2">The sequence shown here is derived from an EMBL/GenBank/DDBJ whole genome shotgun (WGS) entry which is preliminary data.</text>
</comment>
<feature type="transmembrane region" description="Helical" evidence="1">
    <location>
        <begin position="51"/>
        <end position="69"/>
    </location>
</feature>
<proteinExistence type="predicted"/>
<gene>
    <name evidence="2" type="ORF">S03H2_20583</name>
</gene>
<name>X1G0C4_9ZZZZ</name>
<feature type="transmembrane region" description="Helical" evidence="1">
    <location>
        <begin position="81"/>
        <end position="102"/>
    </location>
</feature>
<feature type="transmembrane region" description="Helical" evidence="1">
    <location>
        <begin position="25"/>
        <end position="45"/>
    </location>
</feature>
<accession>X1G0C4</accession>
<feature type="transmembrane region" description="Helical" evidence="1">
    <location>
        <begin position="108"/>
        <end position="127"/>
    </location>
</feature>
<protein>
    <submittedName>
        <fullName evidence="2">Uncharacterized protein</fullName>
    </submittedName>
</protein>
<evidence type="ECO:0000256" key="1">
    <source>
        <dbReference type="SAM" id="Phobius"/>
    </source>
</evidence>
<organism evidence="2">
    <name type="scientific">marine sediment metagenome</name>
    <dbReference type="NCBI Taxonomy" id="412755"/>
    <lineage>
        <taxon>unclassified sequences</taxon>
        <taxon>metagenomes</taxon>
        <taxon>ecological metagenomes</taxon>
    </lineage>
</organism>
<keyword evidence="1" id="KW-1133">Transmembrane helix</keyword>
<keyword evidence="1" id="KW-0812">Transmembrane</keyword>
<dbReference type="AlphaFoldDB" id="X1G0C4"/>
<dbReference type="EMBL" id="BARU01010864">
    <property type="protein sequence ID" value="GAH38260.1"/>
    <property type="molecule type" value="Genomic_DNA"/>
</dbReference>
<evidence type="ECO:0000313" key="2">
    <source>
        <dbReference type="EMBL" id="GAH38260.1"/>
    </source>
</evidence>